<dbReference type="GO" id="GO:0050660">
    <property type="term" value="F:flavin adenine dinucleotide binding"/>
    <property type="evidence" value="ECO:0007669"/>
    <property type="project" value="InterPro"/>
</dbReference>
<evidence type="ECO:0000256" key="4">
    <source>
        <dbReference type="ARBA" id="ARBA00022827"/>
    </source>
</evidence>
<dbReference type="SUPFAM" id="SSF51905">
    <property type="entry name" value="FAD/NAD(P)-binding domain"/>
    <property type="match status" value="2"/>
</dbReference>
<protein>
    <submittedName>
        <fullName evidence="6">Uncharacterized protein</fullName>
    </submittedName>
</protein>
<evidence type="ECO:0000256" key="2">
    <source>
        <dbReference type="ARBA" id="ARBA00010139"/>
    </source>
</evidence>
<dbReference type="InterPro" id="IPR051209">
    <property type="entry name" value="FAD-bind_Monooxygenase_sf"/>
</dbReference>
<dbReference type="AlphaFoldDB" id="A0A1L9PA37"/>
<gene>
    <name evidence="6" type="ORF">ASPVEDRAFT_37819</name>
</gene>
<organism evidence="6 7">
    <name type="scientific">Aspergillus versicolor CBS 583.65</name>
    <dbReference type="NCBI Taxonomy" id="1036611"/>
    <lineage>
        <taxon>Eukaryota</taxon>
        <taxon>Fungi</taxon>
        <taxon>Dikarya</taxon>
        <taxon>Ascomycota</taxon>
        <taxon>Pezizomycotina</taxon>
        <taxon>Eurotiomycetes</taxon>
        <taxon>Eurotiomycetidae</taxon>
        <taxon>Eurotiales</taxon>
        <taxon>Aspergillaceae</taxon>
        <taxon>Aspergillus</taxon>
        <taxon>Aspergillus subgen. Nidulantes</taxon>
    </lineage>
</organism>
<sequence length="570" mass="64682">MGEKLRVDECPGNKDYTNAAVVIVGAGISGMCMAIDLIKRNKCHNFIILEKSSGVGGTWHDNKYPGCCCDVTSILYSYSFEQSTKWSRQFPGQEELLVYLTQVAEKYGLYKHIRFNSEVKEARWDDNEMKWKISVEVSGDKDHQFLSSYVMSSDFLTSAVGQLNFPREPEIPGLKDFRGKMMHSARWDWTYNFENKRIAIIGNGATSAQIVPEVAKVASHLTVYQRTPNWVIPRLDSAISPLQQAMLAYFPPLRIRNRSLTMDFREEFHDIIRDSQSDAAQLLHKICHNRLREQLPNKPELWEKLTPNYALGCKRLILSDDYYPALNQENVDLETRRISRITETGIELEGEILQEHDLIILATGFRTVEFMCPIQIHGSKGRPLTDIWKDGASAHQGVTVEDLPNFGMFYGPNTNLGHSSIILMIESQSRYLNALVGKVLQARKQGKTLVIKPDVKALQKYNRELQDALARSSFADSNCSSWYKTEEGKITNNWSGTVVDYQRKLSQVRWEDYVIEGTAKDAVKPRETTHVGRVREETYITNRSLALTVASVLVVVGGVLARGSSLLRGR</sequence>
<keyword evidence="4" id="KW-0274">FAD</keyword>
<dbReference type="RefSeq" id="XP_040664144.1">
    <property type="nucleotide sequence ID" value="XM_040811578.1"/>
</dbReference>
<dbReference type="EMBL" id="KV878126">
    <property type="protein sequence ID" value="OJI98381.1"/>
    <property type="molecule type" value="Genomic_DNA"/>
</dbReference>
<comment type="cofactor">
    <cofactor evidence="1">
        <name>FAD</name>
        <dbReference type="ChEBI" id="CHEBI:57692"/>
    </cofactor>
</comment>
<reference evidence="7" key="1">
    <citation type="journal article" date="2017" name="Genome Biol.">
        <title>Comparative genomics reveals high biological diversity and specific adaptations in the industrially and medically important fungal genus Aspergillus.</title>
        <authorList>
            <person name="de Vries R.P."/>
            <person name="Riley R."/>
            <person name="Wiebenga A."/>
            <person name="Aguilar-Osorio G."/>
            <person name="Amillis S."/>
            <person name="Uchima C.A."/>
            <person name="Anderluh G."/>
            <person name="Asadollahi M."/>
            <person name="Askin M."/>
            <person name="Barry K."/>
            <person name="Battaglia E."/>
            <person name="Bayram O."/>
            <person name="Benocci T."/>
            <person name="Braus-Stromeyer S.A."/>
            <person name="Caldana C."/>
            <person name="Canovas D."/>
            <person name="Cerqueira G.C."/>
            <person name="Chen F."/>
            <person name="Chen W."/>
            <person name="Choi C."/>
            <person name="Clum A."/>
            <person name="Dos Santos R.A."/>
            <person name="Damasio A.R."/>
            <person name="Diallinas G."/>
            <person name="Emri T."/>
            <person name="Fekete E."/>
            <person name="Flipphi M."/>
            <person name="Freyberg S."/>
            <person name="Gallo A."/>
            <person name="Gournas C."/>
            <person name="Habgood R."/>
            <person name="Hainaut M."/>
            <person name="Harispe M.L."/>
            <person name="Henrissat B."/>
            <person name="Hilden K.S."/>
            <person name="Hope R."/>
            <person name="Hossain A."/>
            <person name="Karabika E."/>
            <person name="Karaffa L."/>
            <person name="Karanyi Z."/>
            <person name="Krasevec N."/>
            <person name="Kuo A."/>
            <person name="Kusch H."/>
            <person name="LaButti K."/>
            <person name="Lagendijk E.L."/>
            <person name="Lapidus A."/>
            <person name="Levasseur A."/>
            <person name="Lindquist E."/>
            <person name="Lipzen A."/>
            <person name="Logrieco A.F."/>
            <person name="MacCabe A."/>
            <person name="Maekelae M.R."/>
            <person name="Malavazi I."/>
            <person name="Melin P."/>
            <person name="Meyer V."/>
            <person name="Mielnichuk N."/>
            <person name="Miskei M."/>
            <person name="Molnar A.P."/>
            <person name="Mule G."/>
            <person name="Ngan C.Y."/>
            <person name="Orejas M."/>
            <person name="Orosz E."/>
            <person name="Ouedraogo J.P."/>
            <person name="Overkamp K.M."/>
            <person name="Park H.-S."/>
            <person name="Perrone G."/>
            <person name="Piumi F."/>
            <person name="Punt P.J."/>
            <person name="Ram A.F."/>
            <person name="Ramon A."/>
            <person name="Rauscher S."/>
            <person name="Record E."/>
            <person name="Riano-Pachon D.M."/>
            <person name="Robert V."/>
            <person name="Roehrig J."/>
            <person name="Ruller R."/>
            <person name="Salamov A."/>
            <person name="Salih N.S."/>
            <person name="Samson R.A."/>
            <person name="Sandor E."/>
            <person name="Sanguinetti M."/>
            <person name="Schuetze T."/>
            <person name="Sepcic K."/>
            <person name="Shelest E."/>
            <person name="Sherlock G."/>
            <person name="Sophianopoulou V."/>
            <person name="Squina F.M."/>
            <person name="Sun H."/>
            <person name="Susca A."/>
            <person name="Todd R.B."/>
            <person name="Tsang A."/>
            <person name="Unkles S.E."/>
            <person name="van de Wiele N."/>
            <person name="van Rossen-Uffink D."/>
            <person name="Oliveira J.V."/>
            <person name="Vesth T.C."/>
            <person name="Visser J."/>
            <person name="Yu J.-H."/>
            <person name="Zhou M."/>
            <person name="Andersen M.R."/>
            <person name="Archer D.B."/>
            <person name="Baker S.E."/>
            <person name="Benoit I."/>
            <person name="Brakhage A.A."/>
            <person name="Braus G.H."/>
            <person name="Fischer R."/>
            <person name="Frisvad J.C."/>
            <person name="Goldman G.H."/>
            <person name="Houbraken J."/>
            <person name="Oakley B."/>
            <person name="Pocsi I."/>
            <person name="Scazzocchio C."/>
            <person name="Seiboth B."/>
            <person name="vanKuyk P.A."/>
            <person name="Wortman J."/>
            <person name="Dyer P.S."/>
            <person name="Grigoriev I.V."/>
        </authorList>
    </citation>
    <scope>NUCLEOTIDE SEQUENCE [LARGE SCALE GENOMIC DNA]</scope>
    <source>
        <strain evidence="7">CBS 583.65</strain>
    </source>
</reference>
<dbReference type="PANTHER" id="PTHR42877">
    <property type="entry name" value="L-ORNITHINE N(5)-MONOOXYGENASE-RELATED"/>
    <property type="match status" value="1"/>
</dbReference>
<evidence type="ECO:0000256" key="3">
    <source>
        <dbReference type="ARBA" id="ARBA00022630"/>
    </source>
</evidence>
<evidence type="ECO:0000313" key="7">
    <source>
        <dbReference type="Proteomes" id="UP000184073"/>
    </source>
</evidence>
<dbReference type="VEuPathDB" id="FungiDB:ASPVEDRAFT_37819"/>
<dbReference type="PANTHER" id="PTHR42877:SF4">
    <property type="entry name" value="FAD_NAD(P)-BINDING DOMAIN-CONTAINING PROTEIN-RELATED"/>
    <property type="match status" value="1"/>
</dbReference>
<proteinExistence type="inferred from homology"/>
<evidence type="ECO:0000256" key="1">
    <source>
        <dbReference type="ARBA" id="ARBA00001974"/>
    </source>
</evidence>
<dbReference type="GO" id="GO:0004499">
    <property type="term" value="F:N,N-dimethylaniline monooxygenase activity"/>
    <property type="evidence" value="ECO:0007669"/>
    <property type="project" value="InterPro"/>
</dbReference>
<dbReference type="GO" id="GO:0050661">
    <property type="term" value="F:NADP binding"/>
    <property type="evidence" value="ECO:0007669"/>
    <property type="project" value="InterPro"/>
</dbReference>
<accession>A0A1L9PA37</accession>
<dbReference type="OrthoDB" id="74360at2759"/>
<dbReference type="InterPro" id="IPR020946">
    <property type="entry name" value="Flavin_mOase-like"/>
</dbReference>
<dbReference type="Gene3D" id="3.50.50.60">
    <property type="entry name" value="FAD/NAD(P)-binding domain"/>
    <property type="match status" value="2"/>
</dbReference>
<evidence type="ECO:0000313" key="6">
    <source>
        <dbReference type="EMBL" id="OJI98381.1"/>
    </source>
</evidence>
<dbReference type="Pfam" id="PF00743">
    <property type="entry name" value="FMO-like"/>
    <property type="match status" value="1"/>
</dbReference>
<keyword evidence="7" id="KW-1185">Reference proteome</keyword>
<evidence type="ECO:0000256" key="5">
    <source>
        <dbReference type="ARBA" id="ARBA00023002"/>
    </source>
</evidence>
<dbReference type="InterPro" id="IPR036188">
    <property type="entry name" value="FAD/NAD-bd_sf"/>
</dbReference>
<dbReference type="STRING" id="1036611.A0A1L9PA37"/>
<dbReference type="Proteomes" id="UP000184073">
    <property type="component" value="Unassembled WGS sequence"/>
</dbReference>
<name>A0A1L9PA37_ASPVE</name>
<keyword evidence="5" id="KW-0560">Oxidoreductase</keyword>
<keyword evidence="3" id="KW-0285">Flavoprotein</keyword>
<comment type="similarity">
    <text evidence="2">Belongs to the FAD-binding monooxygenase family.</text>
</comment>
<dbReference type="GeneID" id="63727089"/>